<name>A0A0M3IWL3_ASCLU</name>
<dbReference type="GO" id="GO:0046872">
    <property type="term" value="F:metal ion binding"/>
    <property type="evidence" value="ECO:0007669"/>
    <property type="project" value="UniProtKB-KW"/>
</dbReference>
<dbReference type="Proteomes" id="UP000036681">
    <property type="component" value="Unplaced"/>
</dbReference>
<evidence type="ECO:0000256" key="3">
    <source>
        <dbReference type="ARBA" id="ARBA00023211"/>
    </source>
</evidence>
<protein>
    <submittedName>
        <fullName evidence="6">STPPase_N domain-containing protein</fullName>
    </submittedName>
</protein>
<evidence type="ECO:0000256" key="2">
    <source>
        <dbReference type="ARBA" id="ARBA00022801"/>
    </source>
</evidence>
<proteinExistence type="predicted"/>
<dbReference type="WBParaSite" id="ALUE_0002314101-mRNA-1">
    <property type="protein sequence ID" value="ALUE_0002314101-mRNA-1"/>
    <property type="gene ID" value="ALUE_0002314101"/>
</dbReference>
<keyword evidence="2" id="KW-0378">Hydrolase</keyword>
<keyword evidence="5" id="KW-1185">Reference proteome</keyword>
<evidence type="ECO:0000256" key="1">
    <source>
        <dbReference type="ARBA" id="ARBA00022723"/>
    </source>
</evidence>
<dbReference type="Pfam" id="PF16891">
    <property type="entry name" value="STPPase_N"/>
    <property type="match status" value="1"/>
</dbReference>
<evidence type="ECO:0000313" key="6">
    <source>
        <dbReference type="WBParaSite" id="ALUE_0002314101-mRNA-1"/>
    </source>
</evidence>
<dbReference type="InterPro" id="IPR031675">
    <property type="entry name" value="STPPase_N"/>
</dbReference>
<organism evidence="5 6">
    <name type="scientific">Ascaris lumbricoides</name>
    <name type="common">Giant roundworm</name>
    <dbReference type="NCBI Taxonomy" id="6252"/>
    <lineage>
        <taxon>Eukaryota</taxon>
        <taxon>Metazoa</taxon>
        <taxon>Ecdysozoa</taxon>
        <taxon>Nematoda</taxon>
        <taxon>Chromadorea</taxon>
        <taxon>Rhabditida</taxon>
        <taxon>Spirurina</taxon>
        <taxon>Ascaridomorpha</taxon>
        <taxon>Ascaridoidea</taxon>
        <taxon>Ascarididae</taxon>
        <taxon>Ascaris</taxon>
    </lineage>
</organism>
<evidence type="ECO:0000259" key="4">
    <source>
        <dbReference type="Pfam" id="PF16891"/>
    </source>
</evidence>
<reference evidence="6" key="1">
    <citation type="submission" date="2017-02" db="UniProtKB">
        <authorList>
            <consortium name="WormBaseParasite"/>
        </authorList>
    </citation>
    <scope>IDENTIFICATION</scope>
</reference>
<keyword evidence="1" id="KW-0479">Metal-binding</keyword>
<sequence>MVSRRKPIQYNEFDVNDVIRRLIAVKTYQKSIDVSEHELKMICNLSRSIFMSQPMLLELEAPLKIAGNFFNILLLVVCREAPA</sequence>
<evidence type="ECO:0000313" key="5">
    <source>
        <dbReference type="Proteomes" id="UP000036681"/>
    </source>
</evidence>
<dbReference type="AlphaFoldDB" id="A0A0M3IWL3"/>
<accession>A0A0M3IWL3</accession>
<dbReference type="GO" id="GO:0016787">
    <property type="term" value="F:hydrolase activity"/>
    <property type="evidence" value="ECO:0007669"/>
    <property type="project" value="UniProtKB-KW"/>
</dbReference>
<feature type="domain" description="Serine-threonine protein phosphatase N-terminal" evidence="4">
    <location>
        <begin position="15"/>
        <end position="60"/>
    </location>
</feature>
<keyword evidence="3" id="KW-0464">Manganese</keyword>